<sequence length="63" mass="7289">MPFRQVSVANIITFLLNSMDFYLHKWYIFPTFAVLSQANGSGVLWLNLKISMFSHAHSKKVKN</sequence>
<protein>
    <submittedName>
        <fullName evidence="2">Uncharacterized protein</fullName>
    </submittedName>
</protein>
<proteinExistence type="predicted"/>
<evidence type="ECO:0000256" key="1">
    <source>
        <dbReference type="SAM" id="Phobius"/>
    </source>
</evidence>
<reference evidence="2 3" key="1">
    <citation type="submission" date="2016-05" db="EMBL/GenBank/DDBJ databases">
        <title>Niabella ginsenosidivorans BS26 whole genome sequencing.</title>
        <authorList>
            <person name="Im W.T."/>
            <person name="Siddiqi M.Z."/>
        </authorList>
    </citation>
    <scope>NUCLEOTIDE SEQUENCE [LARGE SCALE GENOMIC DNA]</scope>
    <source>
        <strain evidence="2 3">BS26</strain>
    </source>
</reference>
<keyword evidence="1" id="KW-1133">Transmembrane helix</keyword>
<dbReference type="AlphaFoldDB" id="A0A1A9HW42"/>
<feature type="transmembrane region" description="Helical" evidence="1">
    <location>
        <begin position="26"/>
        <end position="48"/>
    </location>
</feature>
<dbReference type="KEGG" id="nia:A8C56_00355"/>
<keyword evidence="3" id="KW-1185">Reference proteome</keyword>
<dbReference type="EMBL" id="CP015772">
    <property type="protein sequence ID" value="ANH79628.1"/>
    <property type="molecule type" value="Genomic_DNA"/>
</dbReference>
<gene>
    <name evidence="2" type="ORF">A8C56_00355</name>
</gene>
<evidence type="ECO:0000313" key="2">
    <source>
        <dbReference type="EMBL" id="ANH79628.1"/>
    </source>
</evidence>
<organism evidence="2 3">
    <name type="scientific">Niabella ginsenosidivorans</name>
    <dbReference type="NCBI Taxonomy" id="1176587"/>
    <lineage>
        <taxon>Bacteria</taxon>
        <taxon>Pseudomonadati</taxon>
        <taxon>Bacteroidota</taxon>
        <taxon>Chitinophagia</taxon>
        <taxon>Chitinophagales</taxon>
        <taxon>Chitinophagaceae</taxon>
        <taxon>Niabella</taxon>
    </lineage>
</organism>
<keyword evidence="1" id="KW-0472">Membrane</keyword>
<keyword evidence="1" id="KW-0812">Transmembrane</keyword>
<dbReference type="STRING" id="1176587.A8C56_00355"/>
<dbReference type="Proteomes" id="UP000077667">
    <property type="component" value="Chromosome"/>
</dbReference>
<name>A0A1A9HW42_9BACT</name>
<accession>A0A1A9HW42</accession>
<evidence type="ECO:0000313" key="3">
    <source>
        <dbReference type="Proteomes" id="UP000077667"/>
    </source>
</evidence>